<dbReference type="Gene3D" id="3.10.350.10">
    <property type="entry name" value="LysM domain"/>
    <property type="match status" value="2"/>
</dbReference>
<proteinExistence type="predicted"/>
<dbReference type="CDD" id="cd12797">
    <property type="entry name" value="M23_peptidase"/>
    <property type="match status" value="1"/>
</dbReference>
<dbReference type="InterPro" id="IPR018392">
    <property type="entry name" value="LysM"/>
</dbReference>
<dbReference type="AlphaFoldDB" id="A0A2T4Z4F8"/>
<protein>
    <submittedName>
        <fullName evidence="2">Murein DD-endopeptidase MepM/ murein hydrolase activator NlpD</fullName>
    </submittedName>
</protein>
<dbReference type="Gene3D" id="2.70.70.10">
    <property type="entry name" value="Glucose Permease (Domain IIA)"/>
    <property type="match status" value="1"/>
</dbReference>
<name>A0A2T4Z4F8_9BACL</name>
<comment type="caution">
    <text evidence="2">The sequence shown here is derived from an EMBL/GenBank/DDBJ whole genome shotgun (WGS) entry which is preliminary data.</text>
</comment>
<dbReference type="InterPro" id="IPR011055">
    <property type="entry name" value="Dup_hybrid_motif"/>
</dbReference>
<evidence type="ECO:0000313" key="3">
    <source>
        <dbReference type="Proteomes" id="UP000241639"/>
    </source>
</evidence>
<dbReference type="PROSITE" id="PS51782">
    <property type="entry name" value="LYSM"/>
    <property type="match status" value="2"/>
</dbReference>
<dbReference type="SMART" id="SM00257">
    <property type="entry name" value="LysM"/>
    <property type="match status" value="2"/>
</dbReference>
<dbReference type="Pfam" id="PF01551">
    <property type="entry name" value="Peptidase_M23"/>
    <property type="match status" value="1"/>
</dbReference>
<dbReference type="RefSeq" id="WP_107728081.1">
    <property type="nucleotide sequence ID" value="NZ_PZZP01000002.1"/>
</dbReference>
<dbReference type="CDD" id="cd00118">
    <property type="entry name" value="LysM"/>
    <property type="match status" value="2"/>
</dbReference>
<accession>A0A2T4Z4F8</accession>
<dbReference type="Pfam" id="PF01476">
    <property type="entry name" value="LysM"/>
    <property type="match status" value="2"/>
</dbReference>
<gene>
    <name evidence="2" type="ORF">C8J48_3103</name>
</gene>
<dbReference type="OrthoDB" id="9805799at2"/>
<dbReference type="Proteomes" id="UP000241639">
    <property type="component" value="Unassembled WGS sequence"/>
</dbReference>
<sequence>MTKNSNKWALTSLSVCTASASFVVGGPHGTVQAEEPAVKPRSPDWQKERVAQQVVYQYLNPISAVTEGNLAVEKEEKPLMVEVEPGDTLYAIGQQYGVSAETLTTYNSVADPHTLQVGQKVKVPVVMERIRVKEEDTLTSIAEKYDVEKNVLIEANPDLKLTEDLYIGQVLVVPQAFEPKQPKPVQAATAPKKGQTTLSSASVSVDNQQSSGFQWPARGQITSGYGWRNGSMHTGIDIANPQGENNLIKSSKGGTVIQSGYSGGYGNLVVVDHGDGWTTYYAHLSRIIVGKGQKVGQGGGLGYMGTTGNSTGVHLHFEVRKNDQPINPLNVLP</sequence>
<dbReference type="InterPro" id="IPR050570">
    <property type="entry name" value="Cell_wall_metabolism_enzyme"/>
</dbReference>
<keyword evidence="3" id="KW-1185">Reference proteome</keyword>
<reference evidence="2 3" key="1">
    <citation type="submission" date="2018-04" db="EMBL/GenBank/DDBJ databases">
        <title>Genomic Encyclopedia of Archaeal and Bacterial Type Strains, Phase II (KMG-II): from individual species to whole genera.</title>
        <authorList>
            <person name="Goeker M."/>
        </authorList>
    </citation>
    <scope>NUCLEOTIDE SEQUENCE [LARGE SCALE GENOMIC DNA]</scope>
    <source>
        <strain evidence="2 3">DSM 45169</strain>
    </source>
</reference>
<dbReference type="InterPro" id="IPR016047">
    <property type="entry name" value="M23ase_b-sheet_dom"/>
</dbReference>
<evidence type="ECO:0000313" key="2">
    <source>
        <dbReference type="EMBL" id="PTM56778.1"/>
    </source>
</evidence>
<evidence type="ECO:0000259" key="1">
    <source>
        <dbReference type="PROSITE" id="PS51782"/>
    </source>
</evidence>
<feature type="domain" description="LysM" evidence="1">
    <location>
        <begin position="128"/>
        <end position="173"/>
    </location>
</feature>
<dbReference type="GO" id="GO:0004222">
    <property type="term" value="F:metalloendopeptidase activity"/>
    <property type="evidence" value="ECO:0007669"/>
    <property type="project" value="TreeGrafter"/>
</dbReference>
<dbReference type="InterPro" id="IPR036779">
    <property type="entry name" value="LysM_dom_sf"/>
</dbReference>
<feature type="domain" description="LysM" evidence="1">
    <location>
        <begin position="79"/>
        <end position="123"/>
    </location>
</feature>
<dbReference type="EMBL" id="PZZP01000002">
    <property type="protein sequence ID" value="PTM56778.1"/>
    <property type="molecule type" value="Genomic_DNA"/>
</dbReference>
<dbReference type="PANTHER" id="PTHR21666:SF270">
    <property type="entry name" value="MUREIN HYDROLASE ACTIVATOR ENVC"/>
    <property type="match status" value="1"/>
</dbReference>
<organism evidence="2 3">
    <name type="scientific">Desmospora activa DSM 45169</name>
    <dbReference type="NCBI Taxonomy" id="1121389"/>
    <lineage>
        <taxon>Bacteria</taxon>
        <taxon>Bacillati</taxon>
        <taxon>Bacillota</taxon>
        <taxon>Bacilli</taxon>
        <taxon>Bacillales</taxon>
        <taxon>Thermoactinomycetaceae</taxon>
        <taxon>Desmospora</taxon>
    </lineage>
</organism>
<keyword evidence="2" id="KW-0378">Hydrolase</keyword>
<dbReference type="PANTHER" id="PTHR21666">
    <property type="entry name" value="PEPTIDASE-RELATED"/>
    <property type="match status" value="1"/>
</dbReference>
<dbReference type="SUPFAM" id="SSF51261">
    <property type="entry name" value="Duplicated hybrid motif"/>
    <property type="match status" value="1"/>
</dbReference>